<evidence type="ECO:0000259" key="19">
    <source>
        <dbReference type="Pfam" id="PF02516"/>
    </source>
</evidence>
<feature type="transmembrane region" description="Helical" evidence="18">
    <location>
        <begin position="493"/>
        <end position="515"/>
    </location>
</feature>
<dbReference type="Proteomes" id="UP001163096">
    <property type="component" value="Chromosome"/>
</dbReference>
<evidence type="ECO:0000256" key="17">
    <source>
        <dbReference type="SAM" id="MobiDB-lite"/>
    </source>
</evidence>
<evidence type="ECO:0000256" key="2">
    <source>
        <dbReference type="ARBA" id="ARBA00001946"/>
    </source>
</evidence>
<dbReference type="InterPro" id="IPR003674">
    <property type="entry name" value="Oligo_trans_STT3"/>
</dbReference>
<dbReference type="RefSeq" id="WP_268185485.1">
    <property type="nucleotide sequence ID" value="NZ_CP113361.1"/>
</dbReference>
<dbReference type="EMBL" id="CP113361">
    <property type="protein sequence ID" value="WAI00312.1"/>
    <property type="molecule type" value="Genomic_DNA"/>
</dbReference>
<evidence type="ECO:0000256" key="6">
    <source>
        <dbReference type="ARBA" id="ARBA00012602"/>
    </source>
</evidence>
<dbReference type="InterPro" id="IPR054479">
    <property type="entry name" value="AglB-like_core"/>
</dbReference>
<dbReference type="Pfam" id="PF22627">
    <property type="entry name" value="AglB_core-like"/>
    <property type="match status" value="1"/>
</dbReference>
<dbReference type="KEGG" id="mou:OU421_07675"/>
<feature type="compositionally biased region" description="Basic residues" evidence="17">
    <location>
        <begin position="468"/>
        <end position="477"/>
    </location>
</feature>
<keyword evidence="7" id="KW-0328">Glycosyltransferase</keyword>
<dbReference type="InterPro" id="IPR026410">
    <property type="entry name" value="OlisacTrfase_arch"/>
</dbReference>
<dbReference type="Gene3D" id="2.60.40.3390">
    <property type="match status" value="1"/>
</dbReference>
<dbReference type="PANTHER" id="PTHR13872:SF1">
    <property type="entry name" value="DOLICHYL-DIPHOSPHOOLIGOSACCHARIDE--PROTEIN GLYCOSYLTRANSFERASE SUBUNIT STT3B"/>
    <property type="match status" value="1"/>
</dbReference>
<feature type="transmembrane region" description="Helical" evidence="18">
    <location>
        <begin position="371"/>
        <end position="390"/>
    </location>
</feature>
<reference evidence="22" key="1">
    <citation type="submission" date="2022-11" db="EMBL/GenBank/DDBJ databases">
        <title>Complete genome sequence of Methanogenium organophilum DSM 3596.</title>
        <authorList>
            <person name="Chen S.-C."/>
            <person name="Lai S.-J."/>
            <person name="You Y.-T."/>
        </authorList>
    </citation>
    <scope>NUCLEOTIDE SEQUENCE</scope>
    <source>
        <strain evidence="22">DSM 3596</strain>
    </source>
</reference>
<feature type="transmembrane region" description="Helical" evidence="18">
    <location>
        <begin position="339"/>
        <end position="359"/>
    </location>
</feature>
<keyword evidence="12 18" id="KW-1133">Transmembrane helix</keyword>
<evidence type="ECO:0000256" key="3">
    <source>
        <dbReference type="ARBA" id="ARBA00004651"/>
    </source>
</evidence>
<comment type="catalytic activity">
    <reaction evidence="16">
        <text>an archaeal dolichyl phosphooligosaccharide + [protein]-L-asparagine = an archaeal dolichyl phosphate + a glycoprotein with the oligosaccharide chain attached by N-beta-D-glycosyl linkage to a protein L-asparagine.</text>
        <dbReference type="EC" id="2.4.99.21"/>
    </reaction>
</comment>
<feature type="transmembrane region" description="Helical" evidence="18">
    <location>
        <begin position="311"/>
        <end position="332"/>
    </location>
</feature>
<comment type="similarity">
    <text evidence="5">Belongs to the STT3 family.</text>
</comment>
<organism evidence="22 23">
    <name type="scientific">Methanogenium organophilum</name>
    <dbReference type="NCBI Taxonomy" id="2199"/>
    <lineage>
        <taxon>Archaea</taxon>
        <taxon>Methanobacteriati</taxon>
        <taxon>Methanobacteriota</taxon>
        <taxon>Stenosarchaea group</taxon>
        <taxon>Methanomicrobia</taxon>
        <taxon>Methanomicrobiales</taxon>
        <taxon>Methanomicrobiaceae</taxon>
        <taxon>Methanogenium</taxon>
    </lineage>
</organism>
<keyword evidence="14" id="KW-0464">Manganese</keyword>
<feature type="transmembrane region" description="Helical" evidence="18">
    <location>
        <begin position="12"/>
        <end position="30"/>
    </location>
</feature>
<protein>
    <recommendedName>
        <fullName evidence="6">dolichyl-phosphooligosaccharide-protein glycotransferase</fullName>
        <ecNumber evidence="6">2.4.99.21</ecNumber>
    </recommendedName>
    <alternativeName>
        <fullName evidence="15">Oligosaccharyl transferase</fullName>
    </alternativeName>
</protein>
<feature type="transmembrane region" description="Helical" evidence="18">
    <location>
        <begin position="203"/>
        <end position="232"/>
    </location>
</feature>
<feature type="domain" description="Archaeal glycosylation protein B peripheral" evidence="20">
    <location>
        <begin position="749"/>
        <end position="820"/>
    </location>
</feature>
<dbReference type="GO" id="GO:0046872">
    <property type="term" value="F:metal ion binding"/>
    <property type="evidence" value="ECO:0007669"/>
    <property type="project" value="UniProtKB-KW"/>
</dbReference>
<feature type="compositionally biased region" description="Basic and acidic residues" evidence="17">
    <location>
        <begin position="478"/>
        <end position="487"/>
    </location>
</feature>
<comment type="cofactor">
    <cofactor evidence="2">
        <name>Mg(2+)</name>
        <dbReference type="ChEBI" id="CHEBI:18420"/>
    </cofactor>
</comment>
<dbReference type="NCBIfam" id="TIGR04154">
    <property type="entry name" value="archaeo_STT3"/>
    <property type="match status" value="1"/>
</dbReference>
<comment type="pathway">
    <text evidence="4">Protein modification; protein glycosylation.</text>
</comment>
<accession>A0A9X9T7P3</accession>
<feature type="transmembrane region" description="Helical" evidence="18">
    <location>
        <begin position="397"/>
        <end position="413"/>
    </location>
</feature>
<gene>
    <name evidence="22" type="ORF">OU421_07675</name>
</gene>
<keyword evidence="9 18" id="KW-0812">Transmembrane</keyword>
<dbReference type="GO" id="GO:0004576">
    <property type="term" value="F:oligosaccharyl transferase activity"/>
    <property type="evidence" value="ECO:0007669"/>
    <property type="project" value="InterPro"/>
</dbReference>
<name>A0A9X9T7P3_METOG</name>
<proteinExistence type="inferred from homology"/>
<keyword evidence="23" id="KW-1185">Reference proteome</keyword>
<evidence type="ECO:0000259" key="20">
    <source>
        <dbReference type="Pfam" id="PF18079"/>
    </source>
</evidence>
<dbReference type="GeneID" id="76834971"/>
<comment type="subcellular location">
    <subcellularLocation>
        <location evidence="3">Cell membrane</location>
        <topology evidence="3">Multi-pass membrane protein</topology>
    </subcellularLocation>
</comment>
<feature type="transmembrane region" description="Helical" evidence="18">
    <location>
        <begin position="106"/>
        <end position="127"/>
    </location>
</feature>
<evidence type="ECO:0000256" key="10">
    <source>
        <dbReference type="ARBA" id="ARBA00022723"/>
    </source>
</evidence>
<keyword evidence="8 22" id="KW-0808">Transferase</keyword>
<dbReference type="EC" id="2.4.99.21" evidence="6"/>
<dbReference type="AlphaFoldDB" id="A0A9X9T7P3"/>
<feature type="domain" description="AglB-like core" evidence="21">
    <location>
        <begin position="531"/>
        <end position="631"/>
    </location>
</feature>
<feature type="transmembrane region" description="Helical" evidence="18">
    <location>
        <begin position="419"/>
        <end position="437"/>
    </location>
</feature>
<evidence type="ECO:0000313" key="22">
    <source>
        <dbReference type="EMBL" id="WAI00312.1"/>
    </source>
</evidence>
<evidence type="ECO:0000256" key="7">
    <source>
        <dbReference type="ARBA" id="ARBA00022676"/>
    </source>
</evidence>
<sequence length="822" mass="91347">MDTVTISKYKPYVIIGILLLLAILALWLRMLPAAGLVTDEGVDLLGNDPWYNLRQVESMVENFPSYLWFDTMTEYPTGNVNHWGPLFIQVISGLCILLGAATRPEIMYVASWVPPLMGMLTVPVLYLTGERIGDWKCGLFAAIFGAVVSGQFFYRSLFGFVDHHIAESLFGLLFCLCYIITLMEIRKNPVHFSDIETVKRPALFALGTGITFILGLGVMPTMILFGMIVAVYTLFQYLYDFWREYENDGLLLVNGIVFFSAIAGILIIGFNTASLSLARYSPAQVIAYLALIIATAALWYISRALKGKPWYYYPGVLAGIGVAISALLYIIAPDFYQMLIGNFFAFFGQSATVMTVLEARPWEAANAWRSFGFGLILMFGGFVALIWNFIRQGRAEHLFVVVWSAVILLSTIQHVRYEYYIAVNIALLAGYFLYWTFTAVEGRFLQMAGIRSDEAVVEEVSSPSEKAKKGKQHGTKKASKEVKHTNHDGSSSAATIPFAVGVIFSLLFIASSLAVDMDIGNGMAYGGMQPDWYSSLEWFGENSPDPGVDYYEIYDQETFTYPPESYGVMSWWDYGHYITFVSKRIPNANPFQHGVAGPDGAAAFFLQDTEENANTILDNVGTQYVITDIEMDTGKFPAMSTWYNPDVGSTPYMGGYSDQNGNQGYIYSEKYFQTMVSRLHNFDGSMAEPDENYLLVNNGETYSYLVTSPVKPVPALQHYRLVHESDTNVFSNAAVGDLKYVKIFEYVPGAVIKGNGVIELPLKTNTGREFTYRQESVNGSFVVPYPTDGSVPGITTLGPYTIAGTGQTFTVTESDIQSGNQL</sequence>
<feature type="transmembrane region" description="Helical" evidence="18">
    <location>
        <begin position="285"/>
        <end position="305"/>
    </location>
</feature>
<evidence type="ECO:0000256" key="5">
    <source>
        <dbReference type="ARBA" id="ARBA00010810"/>
    </source>
</evidence>
<evidence type="ECO:0000256" key="15">
    <source>
        <dbReference type="ARBA" id="ARBA00030679"/>
    </source>
</evidence>
<dbReference type="GO" id="GO:0005886">
    <property type="term" value="C:plasma membrane"/>
    <property type="evidence" value="ECO:0007669"/>
    <property type="project" value="UniProtKB-SubCell"/>
</dbReference>
<feature type="transmembrane region" description="Helical" evidence="18">
    <location>
        <begin position="139"/>
        <end position="158"/>
    </location>
</feature>
<evidence type="ECO:0000256" key="13">
    <source>
        <dbReference type="ARBA" id="ARBA00023136"/>
    </source>
</evidence>
<dbReference type="InterPro" id="IPR048307">
    <property type="entry name" value="STT3_N"/>
</dbReference>
<keyword evidence="11" id="KW-0460">Magnesium</keyword>
<evidence type="ECO:0000259" key="21">
    <source>
        <dbReference type="Pfam" id="PF22627"/>
    </source>
</evidence>
<feature type="transmembrane region" description="Helical" evidence="18">
    <location>
        <begin position="164"/>
        <end position="183"/>
    </location>
</feature>
<comment type="cofactor">
    <cofactor evidence="1">
        <name>Mn(2+)</name>
        <dbReference type="ChEBI" id="CHEBI:29035"/>
    </cofactor>
</comment>
<dbReference type="Pfam" id="PF18079">
    <property type="entry name" value="AglB_L1"/>
    <property type="match status" value="1"/>
</dbReference>
<feature type="transmembrane region" description="Helical" evidence="18">
    <location>
        <begin position="252"/>
        <end position="273"/>
    </location>
</feature>
<evidence type="ECO:0000256" key="9">
    <source>
        <dbReference type="ARBA" id="ARBA00022692"/>
    </source>
</evidence>
<keyword evidence="13 18" id="KW-0472">Membrane</keyword>
<evidence type="ECO:0000256" key="14">
    <source>
        <dbReference type="ARBA" id="ARBA00023211"/>
    </source>
</evidence>
<keyword evidence="10" id="KW-0479">Metal-binding</keyword>
<evidence type="ECO:0000256" key="1">
    <source>
        <dbReference type="ARBA" id="ARBA00001936"/>
    </source>
</evidence>
<dbReference type="Pfam" id="PF02516">
    <property type="entry name" value="STT3"/>
    <property type="match status" value="1"/>
</dbReference>
<dbReference type="PANTHER" id="PTHR13872">
    <property type="entry name" value="DOLICHYL-DIPHOSPHOOLIGOSACCHARIDE--PROTEIN GLYCOSYLTRANSFERASE SUBUNIT"/>
    <property type="match status" value="1"/>
</dbReference>
<dbReference type="Gene3D" id="3.40.50.12610">
    <property type="match status" value="1"/>
</dbReference>
<evidence type="ECO:0000256" key="18">
    <source>
        <dbReference type="SAM" id="Phobius"/>
    </source>
</evidence>
<dbReference type="InterPro" id="IPR041154">
    <property type="entry name" value="AglB_P1"/>
</dbReference>
<evidence type="ECO:0000256" key="11">
    <source>
        <dbReference type="ARBA" id="ARBA00022842"/>
    </source>
</evidence>
<feature type="domain" description="Oligosaccharyl transferase STT3 N-terminal" evidence="19">
    <location>
        <begin position="46"/>
        <end position="349"/>
    </location>
</feature>
<feature type="region of interest" description="Disordered" evidence="17">
    <location>
        <begin position="461"/>
        <end position="490"/>
    </location>
</feature>
<evidence type="ECO:0000256" key="16">
    <source>
        <dbReference type="ARBA" id="ARBA00034066"/>
    </source>
</evidence>
<evidence type="ECO:0000313" key="23">
    <source>
        <dbReference type="Proteomes" id="UP001163096"/>
    </source>
</evidence>
<evidence type="ECO:0000256" key="8">
    <source>
        <dbReference type="ARBA" id="ARBA00022679"/>
    </source>
</evidence>
<evidence type="ECO:0000256" key="12">
    <source>
        <dbReference type="ARBA" id="ARBA00022989"/>
    </source>
</evidence>
<evidence type="ECO:0000256" key="4">
    <source>
        <dbReference type="ARBA" id="ARBA00004922"/>
    </source>
</evidence>